<sequence length="453" mass="50891">MMTKKYSLVLLLLLTITLNLSAFAKKEVFPDGTPIPDWFRQNKPTDISKLGKQYRITDYNLQNDSTVLQTSLIQAVIDKAHENGGGVVIIPKGTFLSGALFFKKNTHLHLEEGGKLKGSDDISNFPLVMTRMEGQTLKYFSALVNADGLDGFTISGKGTIDGNGLRYWKSFWLRRQFNPATTNMDEMRPRLVFISNSKNVQLSGVRLINSPFWTTHLYKCENVKLLDLYIYSPKEPVKAPSSDAVDIDACRNVLIKNCYMSVNDDAVALKGGKGPKADKDPNNGGNQNIIIEDCTYGFCHGALTFGSESIHNRNIILRRIKVNHAERLLWLKMRPDTPQNYEYVLVEDITGSDIGNFIFIQPWTQFFDLKGAQVAGTSTAHHITMRNIKLDCNNFFNVGASKDPSPAQGFGYKLSDFTFENIEVTAKNFLEINTSIIEDFKLKNVKVNGKKLF</sequence>
<dbReference type="RefSeq" id="WP_062544580.1">
    <property type="nucleotide sequence ID" value="NZ_CP012643.1"/>
</dbReference>
<feature type="chain" id="PRO_5006043097" evidence="5">
    <location>
        <begin position="25"/>
        <end position="453"/>
    </location>
</feature>
<evidence type="ECO:0000256" key="1">
    <source>
        <dbReference type="ARBA" id="ARBA00008834"/>
    </source>
</evidence>
<proteinExistence type="inferred from homology"/>
<gene>
    <name evidence="6" type="ORF">DC20_14995</name>
</gene>
<dbReference type="GO" id="GO:0005975">
    <property type="term" value="P:carbohydrate metabolic process"/>
    <property type="evidence" value="ECO:0007669"/>
    <property type="project" value="InterPro"/>
</dbReference>
<evidence type="ECO:0000256" key="2">
    <source>
        <dbReference type="ARBA" id="ARBA00022801"/>
    </source>
</evidence>
<dbReference type="AlphaFoldDB" id="A0A0P0CZ57"/>
<keyword evidence="2 4" id="KW-0378">Hydrolase</keyword>
<accession>A0A0P0CZ57</accession>
<dbReference type="PANTHER" id="PTHR31339:SF9">
    <property type="entry name" value="PLASMIN AND FIBRONECTIN-BINDING PROTEIN A"/>
    <property type="match status" value="1"/>
</dbReference>
<reference evidence="6 7" key="1">
    <citation type="submission" date="2015-08" db="EMBL/GenBank/DDBJ databases">
        <title>Complete genome sequence of Rufibacter tibetensis strain 1351t, a radiation-resistant bacterium from tibet plateau.</title>
        <authorList>
            <person name="Dai J."/>
        </authorList>
    </citation>
    <scope>NUCLEOTIDE SEQUENCE [LARGE SCALE GENOMIC DNA]</scope>
    <source>
        <strain evidence="6 7">1351</strain>
    </source>
</reference>
<keyword evidence="5" id="KW-0732">Signal</keyword>
<organism evidence="6 7">
    <name type="scientific">Rufibacter tibetensis</name>
    <dbReference type="NCBI Taxonomy" id="512763"/>
    <lineage>
        <taxon>Bacteria</taxon>
        <taxon>Pseudomonadati</taxon>
        <taxon>Bacteroidota</taxon>
        <taxon>Cytophagia</taxon>
        <taxon>Cytophagales</taxon>
        <taxon>Hymenobacteraceae</taxon>
        <taxon>Rufibacter</taxon>
    </lineage>
</organism>
<keyword evidence="3 4" id="KW-0326">Glycosidase</keyword>
<dbReference type="EMBL" id="CP012643">
    <property type="protein sequence ID" value="ALJ00044.1"/>
    <property type="molecule type" value="Genomic_DNA"/>
</dbReference>
<keyword evidence="7" id="KW-1185">Reference proteome</keyword>
<dbReference type="Gene3D" id="2.160.20.10">
    <property type="entry name" value="Single-stranded right-handed beta-helix, Pectin lyase-like"/>
    <property type="match status" value="1"/>
</dbReference>
<evidence type="ECO:0000313" key="6">
    <source>
        <dbReference type="EMBL" id="ALJ00044.1"/>
    </source>
</evidence>
<dbReference type="InterPro" id="IPR011050">
    <property type="entry name" value="Pectin_lyase_fold/virulence"/>
</dbReference>
<comment type="similarity">
    <text evidence="1 4">Belongs to the glycosyl hydrolase 28 family.</text>
</comment>
<dbReference type="Proteomes" id="UP000061382">
    <property type="component" value="Chromosome"/>
</dbReference>
<dbReference type="GO" id="GO:0004650">
    <property type="term" value="F:polygalacturonase activity"/>
    <property type="evidence" value="ECO:0007669"/>
    <property type="project" value="InterPro"/>
</dbReference>
<evidence type="ECO:0000313" key="7">
    <source>
        <dbReference type="Proteomes" id="UP000061382"/>
    </source>
</evidence>
<name>A0A0P0CZ57_9BACT</name>
<dbReference type="InterPro" id="IPR012334">
    <property type="entry name" value="Pectin_lyas_fold"/>
</dbReference>
<dbReference type="PATRIC" id="fig|512763.3.peg.3300"/>
<dbReference type="InterPro" id="IPR000743">
    <property type="entry name" value="Glyco_hydro_28"/>
</dbReference>
<dbReference type="STRING" id="512763.DC20_14995"/>
<protein>
    <submittedName>
        <fullName evidence="6">Exopolygalacturonase</fullName>
    </submittedName>
</protein>
<evidence type="ECO:0000256" key="4">
    <source>
        <dbReference type="RuleBase" id="RU361169"/>
    </source>
</evidence>
<dbReference type="InterPro" id="IPR051801">
    <property type="entry name" value="GH28_Enzymes"/>
</dbReference>
<dbReference type="PANTHER" id="PTHR31339">
    <property type="entry name" value="PECTIN LYASE-RELATED"/>
    <property type="match status" value="1"/>
</dbReference>
<feature type="signal peptide" evidence="5">
    <location>
        <begin position="1"/>
        <end position="24"/>
    </location>
</feature>
<evidence type="ECO:0000256" key="3">
    <source>
        <dbReference type="ARBA" id="ARBA00023295"/>
    </source>
</evidence>
<dbReference type="KEGG" id="rti:DC20_14995"/>
<dbReference type="Pfam" id="PF00295">
    <property type="entry name" value="Glyco_hydro_28"/>
    <property type="match status" value="1"/>
</dbReference>
<dbReference type="SUPFAM" id="SSF51126">
    <property type="entry name" value="Pectin lyase-like"/>
    <property type="match status" value="1"/>
</dbReference>
<evidence type="ECO:0000256" key="5">
    <source>
        <dbReference type="SAM" id="SignalP"/>
    </source>
</evidence>